<proteinExistence type="predicted"/>
<dbReference type="EMBL" id="CP037452">
    <property type="protein sequence ID" value="QDV51984.1"/>
    <property type="molecule type" value="Genomic_DNA"/>
</dbReference>
<dbReference type="Proteomes" id="UP000318313">
    <property type="component" value="Chromosome"/>
</dbReference>
<keyword evidence="3" id="KW-1185">Reference proteome</keyword>
<reference evidence="2 3" key="1">
    <citation type="submission" date="2019-03" db="EMBL/GenBank/DDBJ databases">
        <title>Deep-cultivation of Planctomycetes and their phenomic and genomic characterization uncovers novel biology.</title>
        <authorList>
            <person name="Wiegand S."/>
            <person name="Jogler M."/>
            <person name="Boedeker C."/>
            <person name="Pinto D."/>
            <person name="Vollmers J."/>
            <person name="Rivas-Marin E."/>
            <person name="Kohn T."/>
            <person name="Peeters S.H."/>
            <person name="Heuer A."/>
            <person name="Rast P."/>
            <person name="Oberbeckmann S."/>
            <person name="Bunk B."/>
            <person name="Jeske O."/>
            <person name="Meyerdierks A."/>
            <person name="Storesund J.E."/>
            <person name="Kallscheuer N."/>
            <person name="Luecker S."/>
            <person name="Lage O.M."/>
            <person name="Pohl T."/>
            <person name="Merkel B.J."/>
            <person name="Hornburger P."/>
            <person name="Mueller R.-W."/>
            <person name="Bruemmer F."/>
            <person name="Labrenz M."/>
            <person name="Spormann A.M."/>
            <person name="Op den Camp H."/>
            <person name="Overmann J."/>
            <person name="Amann R."/>
            <person name="Jetten M.S.M."/>
            <person name="Mascher T."/>
            <person name="Medema M.H."/>
            <person name="Devos D.P."/>
            <person name="Kaster A.-K."/>
            <person name="Ovreas L."/>
            <person name="Rohde M."/>
            <person name="Galperin M.Y."/>
            <person name="Jogler C."/>
        </authorList>
    </citation>
    <scope>NUCLEOTIDE SEQUENCE [LARGE SCALE GENOMIC DNA]</scope>
    <source>
        <strain evidence="2 3">Enr17</strain>
    </source>
</reference>
<protein>
    <recommendedName>
        <fullName evidence="1">DUF5077 domain-containing protein</fullName>
    </recommendedName>
</protein>
<name>A0A518IFX9_9PLAN</name>
<dbReference type="KEGG" id="gfm:Enr17x_40430"/>
<organism evidence="2 3">
    <name type="scientific">Gimesia fumaroli</name>
    <dbReference type="NCBI Taxonomy" id="2527976"/>
    <lineage>
        <taxon>Bacteria</taxon>
        <taxon>Pseudomonadati</taxon>
        <taxon>Planctomycetota</taxon>
        <taxon>Planctomycetia</taxon>
        <taxon>Planctomycetales</taxon>
        <taxon>Planctomycetaceae</taxon>
        <taxon>Gimesia</taxon>
    </lineage>
</organism>
<evidence type="ECO:0000313" key="3">
    <source>
        <dbReference type="Proteomes" id="UP000318313"/>
    </source>
</evidence>
<dbReference type="InterPro" id="IPR008979">
    <property type="entry name" value="Galactose-bd-like_sf"/>
</dbReference>
<dbReference type="SUPFAM" id="SSF49785">
    <property type="entry name" value="Galactose-binding domain-like"/>
    <property type="match status" value="1"/>
</dbReference>
<dbReference type="OrthoDB" id="253099at2"/>
<evidence type="ECO:0000313" key="2">
    <source>
        <dbReference type="EMBL" id="QDV51984.1"/>
    </source>
</evidence>
<dbReference type="Gene3D" id="2.60.120.260">
    <property type="entry name" value="Galactose-binding domain-like"/>
    <property type="match status" value="1"/>
</dbReference>
<accession>A0A518IFX9</accession>
<feature type="domain" description="DUF5077" evidence="1">
    <location>
        <begin position="171"/>
        <end position="273"/>
    </location>
</feature>
<dbReference type="InterPro" id="IPR031712">
    <property type="entry name" value="DUF5077"/>
</dbReference>
<sequence length="276" mass="30958">MHNLTLRFTRYFAFRFSMLLIVGASIGFCHGHSVQAATKFAATADQKHFPIKKSWGTISALPLGLELKLSDSESPKSVTIPRMNNRVKTIYLSGDTARKPLTLKPGIEEWEILLPQSLTPPVTVIVEFKEAPTLPVKPSVISETADQQIVLDAKDAVVHGTLLRYEPQPHKNTVGYWANENDWCEWKLDLKTPGVFDVYLLQGCGRGQGGSEVQVSVNDQKLKFTVEETGHFQNFKERHIGKLKINQTGVQSLQVRPVTKAKNAVMDVRQIRLVRQ</sequence>
<gene>
    <name evidence="2" type="ORF">Enr17x_40430</name>
</gene>
<evidence type="ECO:0000259" key="1">
    <source>
        <dbReference type="Pfam" id="PF16871"/>
    </source>
</evidence>
<dbReference type="RefSeq" id="WP_145311364.1">
    <property type="nucleotide sequence ID" value="NZ_CP037452.1"/>
</dbReference>
<dbReference type="AlphaFoldDB" id="A0A518IFX9"/>
<dbReference type="Pfam" id="PF16871">
    <property type="entry name" value="DUF5077"/>
    <property type="match status" value="1"/>
</dbReference>